<dbReference type="InterPro" id="IPR043128">
    <property type="entry name" value="Rev_trsase/Diguanyl_cyclase"/>
</dbReference>
<feature type="domain" description="GGDEF" evidence="3">
    <location>
        <begin position="66"/>
        <end position="199"/>
    </location>
</feature>
<evidence type="ECO:0000256" key="1">
    <source>
        <dbReference type="SAM" id="MobiDB-lite"/>
    </source>
</evidence>
<evidence type="ECO:0000259" key="3">
    <source>
        <dbReference type="PROSITE" id="PS50887"/>
    </source>
</evidence>
<dbReference type="PANTHER" id="PTHR33121">
    <property type="entry name" value="CYCLIC DI-GMP PHOSPHODIESTERASE PDEF"/>
    <property type="match status" value="1"/>
</dbReference>
<dbReference type="STRING" id="1101373.A9O67_02415"/>
<accession>A0A1A6DWL5</accession>
<dbReference type="Pfam" id="PF00990">
    <property type="entry name" value="GGDEF"/>
    <property type="match status" value="1"/>
</dbReference>
<reference evidence="4 5" key="1">
    <citation type="submission" date="2016-06" db="EMBL/GenBank/DDBJ databases">
        <title>Genome sequence of Tepidimonas fonticaldi PL17.</title>
        <authorList>
            <person name="Pinnaka A.K."/>
        </authorList>
    </citation>
    <scope>NUCLEOTIDE SEQUENCE [LARGE SCALE GENOMIC DNA]</scope>
    <source>
        <strain evidence="4 5">PL17</strain>
    </source>
</reference>
<dbReference type="InterPro" id="IPR029787">
    <property type="entry name" value="Nucleotide_cyclase"/>
</dbReference>
<dbReference type="Proteomes" id="UP000091969">
    <property type="component" value="Unassembled WGS sequence"/>
</dbReference>
<gene>
    <name evidence="4" type="ORF">A9O67_02415</name>
</gene>
<sequence>MWPPVIAWIATAVFALAVGALLGARWARRQIPADLPLREARTGLPNRAAALDHLPRALSLAERRGLSVTVLVIALDEVPASRTALDEAERNVARRLAPRLRTHEVLAHWGPGQFLVVLPDADVPSALVLAGDLRQLAAAPATDGPTARAGDAPRSVSIGMHSRAPRGGQDLRELAAEMVIAAQRALEVTGANGPGRIEIEP</sequence>
<evidence type="ECO:0000256" key="2">
    <source>
        <dbReference type="SAM" id="Phobius"/>
    </source>
</evidence>
<dbReference type="PANTHER" id="PTHR33121:SF70">
    <property type="entry name" value="SIGNALING PROTEIN YKOW"/>
    <property type="match status" value="1"/>
</dbReference>
<dbReference type="EMBL" id="LZDH01000045">
    <property type="protein sequence ID" value="OBS31071.1"/>
    <property type="molecule type" value="Genomic_DNA"/>
</dbReference>
<evidence type="ECO:0000313" key="5">
    <source>
        <dbReference type="Proteomes" id="UP000091969"/>
    </source>
</evidence>
<evidence type="ECO:0000313" key="4">
    <source>
        <dbReference type="EMBL" id="OBS31071.1"/>
    </source>
</evidence>
<dbReference type="RefSeq" id="WP_068607760.1">
    <property type="nucleotide sequence ID" value="NZ_LZDH01000045.1"/>
</dbReference>
<keyword evidence="5" id="KW-1185">Reference proteome</keyword>
<proteinExistence type="predicted"/>
<dbReference type="SUPFAM" id="SSF55073">
    <property type="entry name" value="Nucleotide cyclase"/>
    <property type="match status" value="1"/>
</dbReference>
<feature type="transmembrane region" description="Helical" evidence="2">
    <location>
        <begin position="6"/>
        <end position="24"/>
    </location>
</feature>
<dbReference type="NCBIfam" id="TIGR00254">
    <property type="entry name" value="GGDEF"/>
    <property type="match status" value="1"/>
</dbReference>
<protein>
    <recommendedName>
        <fullName evidence="3">GGDEF domain-containing protein</fullName>
    </recommendedName>
</protein>
<dbReference type="OrthoDB" id="9157276at2"/>
<dbReference type="GO" id="GO:0071111">
    <property type="term" value="F:cyclic-guanylate-specific phosphodiesterase activity"/>
    <property type="evidence" value="ECO:0007669"/>
    <property type="project" value="InterPro"/>
</dbReference>
<dbReference type="Gene3D" id="3.30.70.270">
    <property type="match status" value="1"/>
</dbReference>
<keyword evidence="2" id="KW-0472">Membrane</keyword>
<dbReference type="PROSITE" id="PS50887">
    <property type="entry name" value="GGDEF"/>
    <property type="match status" value="1"/>
</dbReference>
<name>A0A1A6DWL5_9BURK</name>
<dbReference type="InterPro" id="IPR050706">
    <property type="entry name" value="Cyclic-di-GMP_PDE-like"/>
</dbReference>
<feature type="region of interest" description="Disordered" evidence="1">
    <location>
        <begin position="140"/>
        <end position="168"/>
    </location>
</feature>
<dbReference type="InterPro" id="IPR000160">
    <property type="entry name" value="GGDEF_dom"/>
</dbReference>
<comment type="caution">
    <text evidence="4">The sequence shown here is derived from an EMBL/GenBank/DDBJ whole genome shotgun (WGS) entry which is preliminary data.</text>
</comment>
<keyword evidence="2" id="KW-0812">Transmembrane</keyword>
<dbReference type="SMART" id="SM00267">
    <property type="entry name" value="GGDEF"/>
    <property type="match status" value="1"/>
</dbReference>
<keyword evidence="2" id="KW-1133">Transmembrane helix</keyword>
<dbReference type="AlphaFoldDB" id="A0A1A6DWL5"/>
<organism evidence="4 5">
    <name type="scientific">Tepidimonas fonticaldi</name>
    <dbReference type="NCBI Taxonomy" id="1101373"/>
    <lineage>
        <taxon>Bacteria</taxon>
        <taxon>Pseudomonadati</taxon>
        <taxon>Pseudomonadota</taxon>
        <taxon>Betaproteobacteria</taxon>
        <taxon>Burkholderiales</taxon>
        <taxon>Tepidimonas</taxon>
    </lineage>
</organism>